<feature type="transmembrane region" description="Helical" evidence="6">
    <location>
        <begin position="125"/>
        <end position="144"/>
    </location>
</feature>
<evidence type="ECO:0000256" key="2">
    <source>
        <dbReference type="ARBA" id="ARBA00005731"/>
    </source>
</evidence>
<dbReference type="Proteomes" id="UP001432322">
    <property type="component" value="Unassembled WGS sequence"/>
</dbReference>
<sequence>QMAEQNLLLGGVAVVICVVSFGTVFVPIKKFEARDGIFVALMMSLGQLIPALITSISYGTPIVYPLALLSGVCYALANSCSIFIMEGVGMAVGGLVWNVVTALTGWAIARFGLFGTPLEVPSSNILNVIGVVVLCLGGFIFTFIRSIPIETRPAPHYEAQSYNFRTVGIGRPFFHEVKKEGKPFQLRIIAFVLAIICGFLYGNMPTPINYLVAQHNAGVPNLSPHHGAYTLSFAVGSIITSIVIFIGYSVLRRNKPFINVEIAVPALLGGVLYGIATSTLFVSLEHLNQVIAFPICSMSPGIVTTLWAVLFYKEIEGKFNFSTLAVAYLVTFAGIICIAVSKNT</sequence>
<dbReference type="SUPFAM" id="SSF103481">
    <property type="entry name" value="Multidrug resistance efflux transporter EmrE"/>
    <property type="match status" value="1"/>
</dbReference>
<keyword evidence="3 6" id="KW-0812">Transmembrane</keyword>
<organism evidence="7 8">
    <name type="scientific">Pristionchus fissidentatus</name>
    <dbReference type="NCBI Taxonomy" id="1538716"/>
    <lineage>
        <taxon>Eukaryota</taxon>
        <taxon>Metazoa</taxon>
        <taxon>Ecdysozoa</taxon>
        <taxon>Nematoda</taxon>
        <taxon>Chromadorea</taxon>
        <taxon>Rhabditida</taxon>
        <taxon>Rhabditina</taxon>
        <taxon>Diplogasteromorpha</taxon>
        <taxon>Diplogasteroidea</taxon>
        <taxon>Neodiplogasteridae</taxon>
        <taxon>Pristionchus</taxon>
    </lineage>
</organism>
<feature type="transmembrane region" description="Helical" evidence="6">
    <location>
        <begin position="290"/>
        <end position="312"/>
    </location>
</feature>
<dbReference type="GO" id="GO:0016020">
    <property type="term" value="C:membrane"/>
    <property type="evidence" value="ECO:0007669"/>
    <property type="project" value="UniProtKB-SubCell"/>
</dbReference>
<feature type="transmembrane region" description="Helical" evidence="6">
    <location>
        <begin position="228"/>
        <end position="251"/>
    </location>
</feature>
<feature type="non-terminal residue" evidence="7">
    <location>
        <position position="1"/>
    </location>
</feature>
<evidence type="ECO:0008006" key="9">
    <source>
        <dbReference type="Google" id="ProtNLM"/>
    </source>
</evidence>
<comment type="similarity">
    <text evidence="2">Belongs to the TMEM144 family.</text>
</comment>
<proteinExistence type="inferred from homology"/>
<protein>
    <recommendedName>
        <fullName evidence="9">Transmembrane protein 144</fullName>
    </recommendedName>
</protein>
<feature type="transmembrane region" description="Helical" evidence="6">
    <location>
        <begin position="91"/>
        <end position="113"/>
    </location>
</feature>
<accession>A0AAV5VVZ5</accession>
<reference evidence="7" key="1">
    <citation type="submission" date="2023-10" db="EMBL/GenBank/DDBJ databases">
        <title>Genome assembly of Pristionchus species.</title>
        <authorList>
            <person name="Yoshida K."/>
            <person name="Sommer R.J."/>
        </authorList>
    </citation>
    <scope>NUCLEOTIDE SEQUENCE</scope>
    <source>
        <strain evidence="7">RS5133</strain>
    </source>
</reference>
<comment type="subcellular location">
    <subcellularLocation>
        <location evidence="1">Membrane</location>
        <topology evidence="1">Multi-pass membrane protein</topology>
    </subcellularLocation>
</comment>
<comment type="caution">
    <text evidence="7">The sequence shown here is derived from an EMBL/GenBank/DDBJ whole genome shotgun (WGS) entry which is preliminary data.</text>
</comment>
<evidence type="ECO:0000256" key="6">
    <source>
        <dbReference type="SAM" id="Phobius"/>
    </source>
</evidence>
<feature type="transmembrane region" description="Helical" evidence="6">
    <location>
        <begin position="319"/>
        <end position="341"/>
    </location>
</feature>
<keyword evidence="5 6" id="KW-0472">Membrane</keyword>
<dbReference type="AlphaFoldDB" id="A0AAV5VVZ5"/>
<dbReference type="GO" id="GO:0015144">
    <property type="term" value="F:carbohydrate transmembrane transporter activity"/>
    <property type="evidence" value="ECO:0007669"/>
    <property type="project" value="InterPro"/>
</dbReference>
<evidence type="ECO:0000256" key="1">
    <source>
        <dbReference type="ARBA" id="ARBA00004141"/>
    </source>
</evidence>
<dbReference type="EMBL" id="BTSY01000004">
    <property type="protein sequence ID" value="GMT23690.1"/>
    <property type="molecule type" value="Genomic_DNA"/>
</dbReference>
<dbReference type="InterPro" id="IPR037185">
    <property type="entry name" value="EmrE-like"/>
</dbReference>
<evidence type="ECO:0000313" key="7">
    <source>
        <dbReference type="EMBL" id="GMT23690.1"/>
    </source>
</evidence>
<dbReference type="InterPro" id="IPR010651">
    <property type="entry name" value="Sugar_transport"/>
</dbReference>
<feature type="transmembrane region" description="Helical" evidence="6">
    <location>
        <begin position="184"/>
        <end position="202"/>
    </location>
</feature>
<dbReference type="PANTHER" id="PTHR16119">
    <property type="entry name" value="TRANSMEMBRANE PROTEIN 144"/>
    <property type="match status" value="1"/>
</dbReference>
<gene>
    <name evidence="7" type="ORF">PFISCL1PPCAC_14987</name>
</gene>
<feature type="transmembrane region" description="Helical" evidence="6">
    <location>
        <begin position="6"/>
        <end position="26"/>
    </location>
</feature>
<dbReference type="InterPro" id="IPR012435">
    <property type="entry name" value="TMEM144"/>
</dbReference>
<feature type="transmembrane region" description="Helical" evidence="6">
    <location>
        <begin position="263"/>
        <end position="284"/>
    </location>
</feature>
<evidence type="ECO:0000256" key="3">
    <source>
        <dbReference type="ARBA" id="ARBA00022692"/>
    </source>
</evidence>
<keyword evidence="8" id="KW-1185">Reference proteome</keyword>
<evidence type="ECO:0000256" key="5">
    <source>
        <dbReference type="ARBA" id="ARBA00023136"/>
    </source>
</evidence>
<dbReference type="PANTHER" id="PTHR16119:SF16">
    <property type="entry name" value="TRANSMEMBRANE PROTEIN 144 HOMOLOG"/>
    <property type="match status" value="1"/>
</dbReference>
<dbReference type="Pfam" id="PF07857">
    <property type="entry name" value="TMEM144"/>
    <property type="match status" value="1"/>
</dbReference>
<evidence type="ECO:0000256" key="4">
    <source>
        <dbReference type="ARBA" id="ARBA00022989"/>
    </source>
</evidence>
<feature type="non-terminal residue" evidence="7">
    <location>
        <position position="344"/>
    </location>
</feature>
<name>A0AAV5VVZ5_9BILA</name>
<evidence type="ECO:0000313" key="8">
    <source>
        <dbReference type="Proteomes" id="UP001432322"/>
    </source>
</evidence>
<keyword evidence="4 6" id="KW-1133">Transmembrane helix</keyword>